<evidence type="ECO:0000256" key="2">
    <source>
        <dbReference type="ARBA" id="ARBA00008854"/>
    </source>
</evidence>
<comment type="caution">
    <text evidence="7">The sequence shown here is derived from an EMBL/GenBank/DDBJ whole genome shotgun (WGS) entry which is preliminary data.</text>
</comment>
<comment type="subcellular location">
    <subcellularLocation>
        <location evidence="1">Membrane</location>
        <topology evidence="1">Single-pass membrane protein</topology>
    </subcellularLocation>
</comment>
<sequence length="183" mass="20707">MVLEILVVVAVVAIGIVLVAVYNNLVKLRNRVENAWAQIEVQLKRRNDLIPNLVETVRGYAQHERAVFENVTKARAAVMEAKGANEAADASNMLTSTLRSLFAVAEAYPQLQANQNFIQLQKDLADTEDRITYSRQFYNDTVMNYNTTIQSVPTNIIAGITGFHKRELFRIPPEEYKVPPVRF</sequence>
<reference evidence="7 8" key="1">
    <citation type="journal article" date="2011" name="Appl. Environ. Microbiol.">
        <title>Methanogenic archaea isolated from Taiwan's Chelungpu fault.</title>
        <authorList>
            <person name="Wu S.Y."/>
            <person name="Lai M.C."/>
        </authorList>
    </citation>
    <scope>NUCLEOTIDE SEQUENCE [LARGE SCALE GENOMIC DNA]</scope>
    <source>
        <strain evidence="7 8">St545Mb</strain>
    </source>
</reference>
<keyword evidence="5 6" id="KW-0472">Membrane</keyword>
<dbReference type="PANTHER" id="PTHR34478:SF2">
    <property type="entry name" value="MEMBRANE PROTEIN"/>
    <property type="match status" value="1"/>
</dbReference>
<evidence type="ECO:0000256" key="5">
    <source>
        <dbReference type="ARBA" id="ARBA00023136"/>
    </source>
</evidence>
<feature type="transmembrane region" description="Helical" evidence="6">
    <location>
        <begin position="6"/>
        <end position="25"/>
    </location>
</feature>
<dbReference type="PANTHER" id="PTHR34478">
    <property type="entry name" value="PROTEIN LEMA"/>
    <property type="match status" value="1"/>
</dbReference>
<keyword evidence="3 6" id="KW-0812">Transmembrane</keyword>
<evidence type="ECO:0000313" key="7">
    <source>
        <dbReference type="EMBL" id="MCQ6963586.1"/>
    </source>
</evidence>
<dbReference type="Gene3D" id="1.20.1440.20">
    <property type="entry name" value="LemA-like domain"/>
    <property type="match status" value="1"/>
</dbReference>
<evidence type="ECO:0000256" key="6">
    <source>
        <dbReference type="SAM" id="Phobius"/>
    </source>
</evidence>
<evidence type="ECO:0000256" key="4">
    <source>
        <dbReference type="ARBA" id="ARBA00022989"/>
    </source>
</evidence>
<protein>
    <submittedName>
        <fullName evidence="7">Membrane protein</fullName>
    </submittedName>
</protein>
<dbReference type="SUPFAM" id="SSF140478">
    <property type="entry name" value="LemA-like"/>
    <property type="match status" value="1"/>
</dbReference>
<dbReference type="Pfam" id="PF04011">
    <property type="entry name" value="LemA"/>
    <property type="match status" value="1"/>
</dbReference>
<comment type="similarity">
    <text evidence="2">Belongs to the LemA family.</text>
</comment>
<dbReference type="EMBL" id="JTEO01000006">
    <property type="protein sequence ID" value="MCQ6963586.1"/>
    <property type="molecule type" value="Genomic_DNA"/>
</dbReference>
<organism evidence="7 8">
    <name type="scientific">Methanolobus chelungpuianus</name>
    <dbReference type="NCBI Taxonomy" id="502115"/>
    <lineage>
        <taxon>Archaea</taxon>
        <taxon>Methanobacteriati</taxon>
        <taxon>Methanobacteriota</taxon>
        <taxon>Stenosarchaea group</taxon>
        <taxon>Methanomicrobia</taxon>
        <taxon>Methanosarcinales</taxon>
        <taxon>Methanosarcinaceae</taxon>
        <taxon>Methanolobus</taxon>
    </lineage>
</organism>
<dbReference type="InterPro" id="IPR023353">
    <property type="entry name" value="LemA-like_dom_sf"/>
</dbReference>
<name>A0AAE3HC23_9EURY</name>
<evidence type="ECO:0000256" key="3">
    <source>
        <dbReference type="ARBA" id="ARBA00022692"/>
    </source>
</evidence>
<keyword evidence="4 6" id="KW-1133">Transmembrane helix</keyword>
<proteinExistence type="inferred from homology"/>
<dbReference type="AlphaFoldDB" id="A0AAE3HC23"/>
<evidence type="ECO:0000313" key="8">
    <source>
        <dbReference type="Proteomes" id="UP001206983"/>
    </source>
</evidence>
<accession>A0AAE3HC23</accession>
<keyword evidence="8" id="KW-1185">Reference proteome</keyword>
<dbReference type="GO" id="GO:0016020">
    <property type="term" value="C:membrane"/>
    <property type="evidence" value="ECO:0007669"/>
    <property type="project" value="UniProtKB-SubCell"/>
</dbReference>
<dbReference type="RefSeq" id="WP_256623483.1">
    <property type="nucleotide sequence ID" value="NZ_JTEO01000006.1"/>
</dbReference>
<evidence type="ECO:0000256" key="1">
    <source>
        <dbReference type="ARBA" id="ARBA00004167"/>
    </source>
</evidence>
<dbReference type="InterPro" id="IPR007156">
    <property type="entry name" value="MamQ_LemA"/>
</dbReference>
<gene>
    <name evidence="7" type="ORF">PV02_10915</name>
</gene>
<dbReference type="Proteomes" id="UP001206983">
    <property type="component" value="Unassembled WGS sequence"/>
</dbReference>